<reference evidence="4" key="2">
    <citation type="submission" date="2023-07" db="EMBL/GenBank/DDBJ databases">
        <title>Myceligenerans salitolerans sp. nov., a halotolerant actinomycete isolated from a salt lake in Xinjiang, China.</title>
        <authorList>
            <person name="Guan T."/>
        </authorList>
    </citation>
    <scope>NUCLEOTIDE SEQUENCE [LARGE SCALE GENOMIC DNA]</scope>
    <source>
        <strain evidence="4">XHU 5031</strain>
    </source>
</reference>
<evidence type="ECO:0000313" key="4">
    <source>
        <dbReference type="Proteomes" id="UP000664617"/>
    </source>
</evidence>
<dbReference type="Proteomes" id="UP000664617">
    <property type="component" value="Unassembled WGS sequence"/>
</dbReference>
<dbReference type="PANTHER" id="PTHR36933:SF1">
    <property type="entry name" value="SLL0788 PROTEIN"/>
    <property type="match status" value="1"/>
</dbReference>
<evidence type="ECO:0000256" key="1">
    <source>
        <dbReference type="SAM" id="MobiDB-lite"/>
    </source>
</evidence>
<gene>
    <name evidence="3" type="ORF">J0911_12215</name>
</gene>
<sequence>MTRGSVKSSPAPAPATEPAHAVPGRRRPWPLRAVRAGVLVVALGVLPAACTPTTDDPGTVSTPSSVVLKPGKPGEPAETVAPEDFDGVPAEDQWNDADAEFMTGMIYHHDQAVAMTSWVPERAASEQLKTFADRMFNTQRAEIALMSEWLAERDQPVPVLAQSDDGTGPRAPEGAHDHEAVLQPGMLTDAEMAELEAASGEDFDRLFLEGMIKHHQGAISMCSDVAGAGIDQSIQKLAADIGVDQAAEIDRMEDMLTEL</sequence>
<evidence type="ECO:0000259" key="2">
    <source>
        <dbReference type="Pfam" id="PF03713"/>
    </source>
</evidence>
<dbReference type="Pfam" id="PF03713">
    <property type="entry name" value="DUF305"/>
    <property type="match status" value="1"/>
</dbReference>
<dbReference type="PANTHER" id="PTHR36933">
    <property type="entry name" value="SLL0788 PROTEIN"/>
    <property type="match status" value="1"/>
</dbReference>
<keyword evidence="4" id="KW-1185">Reference proteome</keyword>
<dbReference type="InterPro" id="IPR012347">
    <property type="entry name" value="Ferritin-like"/>
</dbReference>
<dbReference type="EMBL" id="JAFMPK010000044">
    <property type="protein sequence ID" value="MBO0609789.1"/>
    <property type="molecule type" value="Genomic_DNA"/>
</dbReference>
<accession>A0ABS3IA05</accession>
<dbReference type="Gene3D" id="1.20.1260.10">
    <property type="match status" value="1"/>
</dbReference>
<feature type="region of interest" description="Disordered" evidence="1">
    <location>
        <begin position="50"/>
        <end position="86"/>
    </location>
</feature>
<reference evidence="3 4" key="1">
    <citation type="submission" date="2021-03" db="EMBL/GenBank/DDBJ databases">
        <authorList>
            <person name="Xin L."/>
        </authorList>
    </citation>
    <scope>NUCLEOTIDE SEQUENCE [LARGE SCALE GENOMIC DNA]</scope>
    <source>
        <strain evidence="3 4">XHU 5031</strain>
    </source>
</reference>
<proteinExistence type="predicted"/>
<dbReference type="InterPro" id="IPR005183">
    <property type="entry name" value="DUF305_CopM-like"/>
</dbReference>
<comment type="caution">
    <text evidence="3">The sequence shown here is derived from an EMBL/GenBank/DDBJ whole genome shotgun (WGS) entry which is preliminary data.</text>
</comment>
<protein>
    <submittedName>
        <fullName evidence="3">DUF305 domain-containing protein</fullName>
    </submittedName>
</protein>
<feature type="domain" description="DUF305" evidence="2">
    <location>
        <begin position="98"/>
        <end position="256"/>
    </location>
</feature>
<evidence type="ECO:0000313" key="3">
    <source>
        <dbReference type="EMBL" id="MBO0609789.1"/>
    </source>
</evidence>
<organism evidence="3 4">
    <name type="scientific">Myceligenerans salitolerans</name>
    <dbReference type="NCBI Taxonomy" id="1230528"/>
    <lineage>
        <taxon>Bacteria</taxon>
        <taxon>Bacillati</taxon>
        <taxon>Actinomycetota</taxon>
        <taxon>Actinomycetes</taxon>
        <taxon>Micrococcales</taxon>
        <taxon>Promicromonosporaceae</taxon>
        <taxon>Myceligenerans</taxon>
    </lineage>
</organism>
<dbReference type="RefSeq" id="WP_207275708.1">
    <property type="nucleotide sequence ID" value="NZ_JAFMPK010000044.1"/>
</dbReference>
<feature type="region of interest" description="Disordered" evidence="1">
    <location>
        <begin position="1"/>
        <end position="27"/>
    </location>
</feature>
<name>A0ABS3IA05_9MICO</name>
<feature type="compositionally biased region" description="Polar residues" evidence="1">
    <location>
        <begin position="51"/>
        <end position="65"/>
    </location>
</feature>